<organism evidence="1 2">
    <name type="scientific">Aromia moschata</name>
    <dbReference type="NCBI Taxonomy" id="1265417"/>
    <lineage>
        <taxon>Eukaryota</taxon>
        <taxon>Metazoa</taxon>
        <taxon>Ecdysozoa</taxon>
        <taxon>Arthropoda</taxon>
        <taxon>Hexapoda</taxon>
        <taxon>Insecta</taxon>
        <taxon>Pterygota</taxon>
        <taxon>Neoptera</taxon>
        <taxon>Endopterygota</taxon>
        <taxon>Coleoptera</taxon>
        <taxon>Polyphaga</taxon>
        <taxon>Cucujiformia</taxon>
        <taxon>Chrysomeloidea</taxon>
        <taxon>Cerambycidae</taxon>
        <taxon>Cerambycinae</taxon>
        <taxon>Callichromatini</taxon>
        <taxon>Aromia</taxon>
    </lineage>
</organism>
<dbReference type="Proteomes" id="UP001162162">
    <property type="component" value="Unassembled WGS sequence"/>
</dbReference>
<comment type="caution">
    <text evidence="1">The sequence shown here is derived from an EMBL/GenBank/DDBJ whole genome shotgun (WGS) entry which is preliminary data.</text>
</comment>
<name>A0AAV8XAD6_9CUCU</name>
<dbReference type="EMBL" id="JAPWTK010000872">
    <property type="protein sequence ID" value="KAJ8935514.1"/>
    <property type="molecule type" value="Genomic_DNA"/>
</dbReference>
<evidence type="ECO:0000313" key="2">
    <source>
        <dbReference type="Proteomes" id="UP001162162"/>
    </source>
</evidence>
<accession>A0AAV8XAD6</accession>
<keyword evidence="2" id="KW-1185">Reference proteome</keyword>
<dbReference type="AlphaFoldDB" id="A0AAV8XAD6"/>
<sequence>MTTAKEGRTNGPMRRLWRTKFRRIVAQVRVGLRTGIPWKNESIFKGRPVPNIRLAGIQIWQIV</sequence>
<gene>
    <name evidence="1" type="ORF">NQ318_009594</name>
</gene>
<reference evidence="1" key="1">
    <citation type="journal article" date="2023" name="Insect Mol. Biol.">
        <title>Genome sequencing provides insights into the evolution of gene families encoding plant cell wall-degrading enzymes in longhorned beetles.</title>
        <authorList>
            <person name="Shin N.R."/>
            <person name="Okamura Y."/>
            <person name="Kirsch R."/>
            <person name="Pauchet Y."/>
        </authorList>
    </citation>
    <scope>NUCLEOTIDE SEQUENCE</scope>
    <source>
        <strain evidence="1">AMC_N1</strain>
    </source>
</reference>
<evidence type="ECO:0000313" key="1">
    <source>
        <dbReference type="EMBL" id="KAJ8935514.1"/>
    </source>
</evidence>
<protein>
    <submittedName>
        <fullName evidence="1">Uncharacterized protein</fullName>
    </submittedName>
</protein>
<proteinExistence type="predicted"/>